<protein>
    <recommendedName>
        <fullName evidence="3">Arrestin-like N-terminal domain-containing protein</fullName>
    </recommendedName>
</protein>
<sequence>MDIVISQRTSIRSQSLTLDVNINPPATQIQSSASPFASFLTGEKIEGTVSIISQRDFGFDRLHISFVGEESTTIPSSNPDKAKHQFLELIQPIHDSALPSPKVFIAKRQYEFPFSFEVPDYLPSSSCRHSSDPLLKAAHLHLPPSCGDASIAGFGGKLRDDFAPAACKVVYSIYAKLERFSKTFETQETIADKRLKVRIKPAVGDVPLPDLQSMNNSSSGYSLHHELTIHGGNSKSKSPVTGRLAMTLEHPGCFYHPLRDPIRLISKAIRIFLVYTPSASDPITPPPELKSLKAQITATTIYTTKLDNAIHPLPKKRDFFNRPANFRDAELPLSIPSTPRLGWTQDQTGSYTTTLLVPVTLPKDKSFIPTFYSCLISRVYSLCFQLSVQGASEPFRLKAPMQIAAERDPAALPSYNATLGIIDME</sequence>
<accession>A0A3D8T3J6</accession>
<dbReference type="PANTHER" id="PTHR31904">
    <property type="entry name" value="BYPASS OF STOP CODON PROTEIN 5-RELATED"/>
    <property type="match status" value="1"/>
</dbReference>
<name>A0A3D8T3J6_9EURO</name>
<comment type="caution">
    <text evidence="1">The sequence shown here is derived from an EMBL/GenBank/DDBJ whole genome shotgun (WGS) entry which is preliminary data.</text>
</comment>
<reference evidence="1 2" key="1">
    <citation type="journal article" date="2018" name="IMA Fungus">
        <title>IMA Genome-F 9: Draft genome sequence of Annulohypoxylon stygium, Aspergillus mulundensis, Berkeleyomyces basicola (syn. Thielaviopsis basicola), Ceratocystis smalleyi, two Cercospora beticola strains, Coleophoma cylindrospora, Fusarium fracticaudum, Phialophora cf. hyalina, and Morchella septimelata.</title>
        <authorList>
            <person name="Wingfield B.D."/>
            <person name="Bills G.F."/>
            <person name="Dong Y."/>
            <person name="Huang W."/>
            <person name="Nel W.J."/>
            <person name="Swalarsk-Parry B.S."/>
            <person name="Vaghefi N."/>
            <person name="Wilken P.M."/>
            <person name="An Z."/>
            <person name="de Beer Z.W."/>
            <person name="De Vos L."/>
            <person name="Chen L."/>
            <person name="Duong T.A."/>
            <person name="Gao Y."/>
            <person name="Hammerbacher A."/>
            <person name="Kikkert J.R."/>
            <person name="Li Y."/>
            <person name="Li H."/>
            <person name="Li K."/>
            <person name="Li Q."/>
            <person name="Liu X."/>
            <person name="Ma X."/>
            <person name="Naidoo K."/>
            <person name="Pethybridge S.J."/>
            <person name="Sun J."/>
            <person name="Steenkamp E.T."/>
            <person name="van der Nest M.A."/>
            <person name="van Wyk S."/>
            <person name="Wingfield M.J."/>
            <person name="Xiong C."/>
            <person name="Yue Q."/>
            <person name="Zhang X."/>
        </authorList>
    </citation>
    <scope>NUCLEOTIDE SEQUENCE [LARGE SCALE GENOMIC DNA]</scope>
    <source>
        <strain evidence="1 2">DSM 5745</strain>
    </source>
</reference>
<dbReference type="AlphaFoldDB" id="A0A3D8T3J6"/>
<gene>
    <name evidence="1" type="ORF">DSM5745_00446</name>
</gene>
<dbReference type="Gene3D" id="2.60.40.640">
    <property type="match status" value="1"/>
</dbReference>
<dbReference type="OrthoDB" id="2283785at2759"/>
<dbReference type="GeneID" id="38110816"/>
<proteinExistence type="predicted"/>
<evidence type="ECO:0008006" key="3">
    <source>
        <dbReference type="Google" id="ProtNLM"/>
    </source>
</evidence>
<dbReference type="InterPro" id="IPR039634">
    <property type="entry name" value="Bul1-like"/>
</dbReference>
<organism evidence="1 2">
    <name type="scientific">Aspergillus mulundensis</name>
    <dbReference type="NCBI Taxonomy" id="1810919"/>
    <lineage>
        <taxon>Eukaryota</taxon>
        <taxon>Fungi</taxon>
        <taxon>Dikarya</taxon>
        <taxon>Ascomycota</taxon>
        <taxon>Pezizomycotina</taxon>
        <taxon>Eurotiomycetes</taxon>
        <taxon>Eurotiomycetidae</taxon>
        <taxon>Eurotiales</taxon>
        <taxon>Aspergillaceae</taxon>
        <taxon>Aspergillus</taxon>
        <taxon>Aspergillus subgen. Nidulantes</taxon>
    </lineage>
</organism>
<dbReference type="EMBL" id="PVWQ01000001">
    <property type="protein sequence ID" value="RDW93124.1"/>
    <property type="molecule type" value="Genomic_DNA"/>
</dbReference>
<dbReference type="STRING" id="1810919.A0A3D8T3J6"/>
<evidence type="ECO:0000313" key="2">
    <source>
        <dbReference type="Proteomes" id="UP000256690"/>
    </source>
</evidence>
<dbReference type="Proteomes" id="UP000256690">
    <property type="component" value="Unassembled WGS sequence"/>
</dbReference>
<dbReference type="RefSeq" id="XP_026608307.1">
    <property type="nucleotide sequence ID" value="XM_026742462.1"/>
</dbReference>
<evidence type="ECO:0000313" key="1">
    <source>
        <dbReference type="EMBL" id="RDW93124.1"/>
    </source>
</evidence>
<dbReference type="PANTHER" id="PTHR31904:SF1">
    <property type="entry name" value="BYPASS OF STOP CODON PROTEIN 5-RELATED"/>
    <property type="match status" value="1"/>
</dbReference>
<dbReference type="InterPro" id="IPR014752">
    <property type="entry name" value="Arrestin-like_C"/>
</dbReference>
<keyword evidence="2" id="KW-1185">Reference proteome</keyword>